<comment type="caution">
    <text evidence="1">The sequence shown here is derived from an EMBL/GenBank/DDBJ whole genome shotgun (WGS) entry which is preliminary data.</text>
</comment>
<evidence type="ECO:0000313" key="1">
    <source>
        <dbReference type="EMBL" id="GAG21089.1"/>
    </source>
</evidence>
<protein>
    <submittedName>
        <fullName evidence="1">Uncharacterized protein</fullName>
    </submittedName>
</protein>
<gene>
    <name evidence="1" type="ORF">S01H1_56761</name>
</gene>
<dbReference type="EMBL" id="BARS01036977">
    <property type="protein sequence ID" value="GAG21089.1"/>
    <property type="molecule type" value="Genomic_DNA"/>
</dbReference>
<accession>X0VRQ8</accession>
<organism evidence="1">
    <name type="scientific">marine sediment metagenome</name>
    <dbReference type="NCBI Taxonomy" id="412755"/>
    <lineage>
        <taxon>unclassified sequences</taxon>
        <taxon>metagenomes</taxon>
        <taxon>ecological metagenomes</taxon>
    </lineage>
</organism>
<sequence length="150" mass="16289">MTCKLTMALISEHQEGNCGDDWKYEVSVKVFHEGLKGEGEIAVPKHTLVPGPAERPHGLPEPLTVFTGECQTELLVRVDLTATEVDLFKNDVGKASMEFRLECPGAAGGSAMKEIEISAGVRESPGILNKNSVFTVQVRFDLVCDQDSVN</sequence>
<proteinExistence type="predicted"/>
<name>X0VRQ8_9ZZZZ</name>
<reference evidence="1" key="1">
    <citation type="journal article" date="2014" name="Front. Microbiol.">
        <title>High frequency of phylogenetically diverse reductive dehalogenase-homologous genes in deep subseafloor sedimentary metagenomes.</title>
        <authorList>
            <person name="Kawai M."/>
            <person name="Futagami T."/>
            <person name="Toyoda A."/>
            <person name="Takaki Y."/>
            <person name="Nishi S."/>
            <person name="Hori S."/>
            <person name="Arai W."/>
            <person name="Tsubouchi T."/>
            <person name="Morono Y."/>
            <person name="Uchiyama I."/>
            <person name="Ito T."/>
            <person name="Fujiyama A."/>
            <person name="Inagaki F."/>
            <person name="Takami H."/>
        </authorList>
    </citation>
    <scope>NUCLEOTIDE SEQUENCE</scope>
    <source>
        <strain evidence="1">Expedition CK06-06</strain>
    </source>
</reference>
<dbReference type="AlphaFoldDB" id="X0VRQ8"/>